<proteinExistence type="predicted"/>
<dbReference type="PANTHER" id="PTHR34239:SF2">
    <property type="entry name" value="TRANSPOSABLE ELEMENT P TRANSPOSASE_THAP9 CONSERVED DOMAIN-CONTAINING PROTEIN"/>
    <property type="match status" value="1"/>
</dbReference>
<evidence type="ECO:0000313" key="2">
    <source>
        <dbReference type="EMBL" id="KAK2560818.1"/>
    </source>
</evidence>
<dbReference type="AlphaFoldDB" id="A0AAD9QGC9"/>
<feature type="region of interest" description="Disordered" evidence="1">
    <location>
        <begin position="93"/>
        <end position="179"/>
    </location>
</feature>
<accession>A0AAD9QGC9</accession>
<feature type="compositionally biased region" description="Acidic residues" evidence="1">
    <location>
        <begin position="33"/>
        <end position="45"/>
    </location>
</feature>
<reference evidence="2" key="2">
    <citation type="journal article" date="2023" name="Science">
        <title>Genomic signatures of disease resistance in endangered staghorn corals.</title>
        <authorList>
            <person name="Vollmer S.V."/>
            <person name="Selwyn J.D."/>
            <person name="Despard B.A."/>
            <person name="Roesel C.L."/>
        </authorList>
    </citation>
    <scope>NUCLEOTIDE SEQUENCE</scope>
    <source>
        <strain evidence="2">K2</strain>
    </source>
</reference>
<keyword evidence="3" id="KW-1185">Reference proteome</keyword>
<comment type="caution">
    <text evidence="2">The sequence shown here is derived from an EMBL/GenBank/DDBJ whole genome shotgun (WGS) entry which is preliminary data.</text>
</comment>
<feature type="compositionally biased region" description="Basic and acidic residues" evidence="1">
    <location>
        <begin position="100"/>
        <end position="109"/>
    </location>
</feature>
<dbReference type="PANTHER" id="PTHR34239">
    <property type="entry name" value="APPLE DOMAIN-CONTAINING PROTEIN"/>
    <property type="match status" value="1"/>
</dbReference>
<evidence type="ECO:0000256" key="1">
    <source>
        <dbReference type="SAM" id="MobiDB-lite"/>
    </source>
</evidence>
<dbReference type="EMBL" id="JARQWQ010000035">
    <property type="protein sequence ID" value="KAK2560818.1"/>
    <property type="molecule type" value="Genomic_DNA"/>
</dbReference>
<protein>
    <submittedName>
        <fullName evidence="2">Uncharacterized protein</fullName>
    </submittedName>
</protein>
<reference evidence="2" key="1">
    <citation type="journal article" date="2023" name="G3 (Bethesda)">
        <title>Whole genome assembly and annotation of the endangered Caribbean coral Acropora cervicornis.</title>
        <authorList>
            <person name="Selwyn J.D."/>
            <person name="Vollmer S.V."/>
        </authorList>
    </citation>
    <scope>NUCLEOTIDE SEQUENCE</scope>
    <source>
        <strain evidence="2">K2</strain>
    </source>
</reference>
<evidence type="ECO:0000313" key="3">
    <source>
        <dbReference type="Proteomes" id="UP001249851"/>
    </source>
</evidence>
<dbReference type="Proteomes" id="UP001249851">
    <property type="component" value="Unassembled WGS sequence"/>
</dbReference>
<feature type="compositionally biased region" description="Low complexity" evidence="1">
    <location>
        <begin position="138"/>
        <end position="149"/>
    </location>
</feature>
<name>A0AAD9QGC9_ACRCE</name>
<sequence length="607" mass="68203">MCMTPYKHLLDSLPITTDRAKNLKISENKSEEEPFDILEDEQISDFDDHEKNNADLQDGAGFPRRSNNNNQTPASARDISLLTSAIQLLTKSPPLNSSLAEEKQHEKGKGKGKRPPSCTANAVPARKARATDDKESGAKNSMSASANSNDRQALHDSVLNSRDDKSEHETTGSGDEDELLSELVKEYKSNDTVGASLKSEQLAKLVNKMFRCKLSEKNLKDCLDRQERPANWEAAKPPKVNPGIWRRLREFSKKRDLQFYKIQQALIKGILPVARIADKLMTAKSANTEECQEMKKLGLEAMSLLTHSSYEINMQRQLFLKPDIGREYSPLCSSQLPFTELLFGDDLQKHLKDISDHNKIGAKITPAHKDSNTMTVSMKSDKAVKVKTAIGQLLRKERPPIREVASVVGLMVSCFPGVKHAPLLYRALENDKTDALKQTGWSHDEHMQISDLAKRDLSWWLENVDHDPCPIMPTEPRVTLKCDSSLEGWGSVIDNSSTTANGRWSPPESYHINYLEIKAALLGLKSLCSKFKHCSIKVFSGIDLLALKAPPKEPTRYATKRAGLLFSKEELLQGMVARINEKMYCQEIFRKDLDQELGQQQILWIVP</sequence>
<feature type="compositionally biased region" description="Polar residues" evidence="1">
    <location>
        <begin position="65"/>
        <end position="74"/>
    </location>
</feature>
<feature type="compositionally biased region" description="Basic and acidic residues" evidence="1">
    <location>
        <begin position="161"/>
        <end position="170"/>
    </location>
</feature>
<organism evidence="2 3">
    <name type="scientific">Acropora cervicornis</name>
    <name type="common">Staghorn coral</name>
    <dbReference type="NCBI Taxonomy" id="6130"/>
    <lineage>
        <taxon>Eukaryota</taxon>
        <taxon>Metazoa</taxon>
        <taxon>Cnidaria</taxon>
        <taxon>Anthozoa</taxon>
        <taxon>Hexacorallia</taxon>
        <taxon>Scleractinia</taxon>
        <taxon>Astrocoeniina</taxon>
        <taxon>Acroporidae</taxon>
        <taxon>Acropora</taxon>
    </lineage>
</organism>
<feature type="region of interest" description="Disordered" evidence="1">
    <location>
        <begin position="24"/>
        <end position="74"/>
    </location>
</feature>
<gene>
    <name evidence="2" type="ORF">P5673_016621</name>
</gene>